<reference evidence="3 4" key="1">
    <citation type="submission" date="2024-04" db="EMBL/GenBank/DDBJ databases">
        <authorList>
            <consortium name="Genoscope - CEA"/>
            <person name="William W."/>
        </authorList>
    </citation>
    <scope>NUCLEOTIDE SEQUENCE [LARGE SCALE GENOMIC DNA]</scope>
</reference>
<dbReference type="InterPro" id="IPR029105">
    <property type="entry name" value="CAF1-p150_C2"/>
</dbReference>
<organism evidence="3 4">
    <name type="scientific">Lymnaea stagnalis</name>
    <name type="common">Great pond snail</name>
    <name type="synonym">Helix stagnalis</name>
    <dbReference type="NCBI Taxonomy" id="6523"/>
    <lineage>
        <taxon>Eukaryota</taxon>
        <taxon>Metazoa</taxon>
        <taxon>Spiralia</taxon>
        <taxon>Lophotrochozoa</taxon>
        <taxon>Mollusca</taxon>
        <taxon>Gastropoda</taxon>
        <taxon>Heterobranchia</taxon>
        <taxon>Euthyneura</taxon>
        <taxon>Panpulmonata</taxon>
        <taxon>Hygrophila</taxon>
        <taxon>Lymnaeoidea</taxon>
        <taxon>Lymnaeidae</taxon>
        <taxon>Lymnaea</taxon>
    </lineage>
</organism>
<feature type="domain" description="Chromatin assembly factor 1 subunit p150 C-terminal" evidence="2">
    <location>
        <begin position="94"/>
        <end position="150"/>
    </location>
</feature>
<dbReference type="AlphaFoldDB" id="A0AAV2IHH9"/>
<sequence length="436" mass="49056">MQDLIRLVHGNTSGIKRLVREFRVFWLKQSQKTLSDTSSSSQEDKGNDSLVVTEKESAVDQSFNDVTETEDKLSRNDENKDTENVKEEGYGCCISKRQLELKILSIAVRERREGFKKICWYVHENILSQFSMSDIKLPNSWVYFSITPAKNIVSNVNKSINIVKDDCAAEVNELERQEEQEIPVKPQAKDQRSIKDFALSKEELAKKNEIQAAKAVEISNLKTNMLDTPKENKLNIAVENSNPKLVVSDTPKCIKAINKSLQSSTTKSIVSDTTKEVKKSNNQRSIMEFAKKPKCGKDMLYVTSESKLKMAKCTVGLEEINTNLYNTSNNKNGSRSHESDYILITDSEDSAMSPFTIMGYMTDTPVTDARNPSISSTLVNCDKGIETMADKDNEAMEEKCIEAMDEAMDVDSIPKLQNESLSTTEKVNVDSITIME</sequence>
<name>A0AAV2IHH9_LYMST</name>
<gene>
    <name evidence="3" type="ORF">GSLYS_00019515001</name>
</gene>
<evidence type="ECO:0000313" key="3">
    <source>
        <dbReference type="EMBL" id="CAL1546138.1"/>
    </source>
</evidence>
<evidence type="ECO:0000259" key="2">
    <source>
        <dbReference type="Pfam" id="PF15539"/>
    </source>
</evidence>
<protein>
    <recommendedName>
        <fullName evidence="2">Chromatin assembly factor 1 subunit p150 C-terminal domain-containing protein</fullName>
    </recommendedName>
</protein>
<dbReference type="Proteomes" id="UP001497497">
    <property type="component" value="Unassembled WGS sequence"/>
</dbReference>
<proteinExistence type="predicted"/>
<comment type="caution">
    <text evidence="3">The sequence shown here is derived from an EMBL/GenBank/DDBJ whole genome shotgun (WGS) entry which is preliminary data.</text>
</comment>
<keyword evidence="4" id="KW-1185">Reference proteome</keyword>
<dbReference type="Pfam" id="PF15539">
    <property type="entry name" value="CAF1-p150_C2"/>
    <property type="match status" value="1"/>
</dbReference>
<evidence type="ECO:0000313" key="4">
    <source>
        <dbReference type="Proteomes" id="UP001497497"/>
    </source>
</evidence>
<feature type="compositionally biased region" description="Basic and acidic residues" evidence="1">
    <location>
        <begin position="69"/>
        <end position="82"/>
    </location>
</feature>
<feature type="region of interest" description="Disordered" evidence="1">
    <location>
        <begin position="56"/>
        <end position="82"/>
    </location>
</feature>
<evidence type="ECO:0000256" key="1">
    <source>
        <dbReference type="SAM" id="MobiDB-lite"/>
    </source>
</evidence>
<accession>A0AAV2IHH9</accession>
<dbReference type="EMBL" id="CAXITT010000775">
    <property type="protein sequence ID" value="CAL1546138.1"/>
    <property type="molecule type" value="Genomic_DNA"/>
</dbReference>